<keyword evidence="2" id="KW-1185">Reference proteome</keyword>
<evidence type="ECO:0000313" key="2">
    <source>
        <dbReference type="Proteomes" id="UP000001036"/>
    </source>
</evidence>
<dbReference type="Proteomes" id="UP000001036">
    <property type="component" value="Chromosome"/>
</dbReference>
<name>B3PB17_CELJU</name>
<dbReference type="HOGENOM" id="CLU_3402753_0_0_6"/>
<reference evidence="1 2" key="1">
    <citation type="journal article" date="2008" name="J. Bacteriol.">
        <title>Insights into plant cell wall degradation from the genome sequence of the soil bacterium Cellvibrio japonicus.</title>
        <authorList>
            <person name="Deboy R.T."/>
            <person name="Mongodin E.F."/>
            <person name="Fouts D.E."/>
            <person name="Tailford L.E."/>
            <person name="Khouri H."/>
            <person name="Emerson J.B."/>
            <person name="Mohamoud Y."/>
            <person name="Watkins K."/>
            <person name="Henrissat B."/>
            <person name="Gilbert H.J."/>
            <person name="Nelson K.E."/>
        </authorList>
    </citation>
    <scope>NUCLEOTIDE SEQUENCE [LARGE SCALE GENOMIC DNA]</scope>
    <source>
        <strain evidence="1 2">Ueda107</strain>
    </source>
</reference>
<accession>B3PB17</accession>
<dbReference type="EMBL" id="CP000934">
    <property type="protein sequence ID" value="ACE84555.1"/>
    <property type="molecule type" value="Genomic_DNA"/>
</dbReference>
<organism evidence="1 2">
    <name type="scientific">Cellvibrio japonicus (strain Ueda107)</name>
    <name type="common">Pseudomonas fluorescens subsp. cellulosa</name>
    <dbReference type="NCBI Taxonomy" id="498211"/>
    <lineage>
        <taxon>Bacteria</taxon>
        <taxon>Pseudomonadati</taxon>
        <taxon>Pseudomonadota</taxon>
        <taxon>Gammaproteobacteria</taxon>
        <taxon>Cellvibrionales</taxon>
        <taxon>Cellvibrionaceae</taxon>
        <taxon>Cellvibrio</taxon>
    </lineage>
</organism>
<dbReference type="KEGG" id="cja:CJA_0989"/>
<gene>
    <name evidence="1" type="ordered locus">CJA_0989</name>
</gene>
<dbReference type="AlphaFoldDB" id="B3PB17"/>
<evidence type="ECO:0000313" key="1">
    <source>
        <dbReference type="EMBL" id="ACE84555.1"/>
    </source>
</evidence>
<sequence>MMNKLCPVKKASNCWPFGMVSFTTTYYNTL</sequence>
<protein>
    <submittedName>
        <fullName evidence="1">Uncharacterized protein</fullName>
    </submittedName>
</protein>
<proteinExistence type="predicted"/>